<dbReference type="HOGENOM" id="CLU_1653689_0_0_1"/>
<keyword evidence="3" id="KW-1185">Reference proteome</keyword>
<reference evidence="2 3" key="1">
    <citation type="journal article" date="2003" name="PLoS Biol.">
        <title>The genome sequence of Caenorhabditis briggsae: a platform for comparative genomics.</title>
        <authorList>
            <person name="Stein L.D."/>
            <person name="Bao Z."/>
            <person name="Blasiar D."/>
            <person name="Blumenthal T."/>
            <person name="Brent M.R."/>
            <person name="Chen N."/>
            <person name="Chinwalla A."/>
            <person name="Clarke L."/>
            <person name="Clee C."/>
            <person name="Coghlan A."/>
            <person name="Coulson A."/>
            <person name="D'Eustachio P."/>
            <person name="Fitch D.H."/>
            <person name="Fulton L.A."/>
            <person name="Fulton R.E."/>
            <person name="Griffiths-Jones S."/>
            <person name="Harris T.W."/>
            <person name="Hillier L.W."/>
            <person name="Kamath R."/>
            <person name="Kuwabara P.E."/>
            <person name="Mardis E.R."/>
            <person name="Marra M.A."/>
            <person name="Miner T.L."/>
            <person name="Minx P."/>
            <person name="Mullikin J.C."/>
            <person name="Plumb R.W."/>
            <person name="Rogers J."/>
            <person name="Schein J.E."/>
            <person name="Sohrmann M."/>
            <person name="Spieth J."/>
            <person name="Stajich J.E."/>
            <person name="Wei C."/>
            <person name="Willey D."/>
            <person name="Wilson R.K."/>
            <person name="Durbin R."/>
            <person name="Waterston R.H."/>
        </authorList>
    </citation>
    <scope>NUCLEOTIDE SEQUENCE [LARGE SCALE GENOMIC DNA]</scope>
    <source>
        <strain evidence="2 3">AF16</strain>
    </source>
</reference>
<organism evidence="2 3">
    <name type="scientific">Caenorhabditis briggsae</name>
    <dbReference type="NCBI Taxonomy" id="6238"/>
    <lineage>
        <taxon>Eukaryota</taxon>
        <taxon>Metazoa</taxon>
        <taxon>Ecdysozoa</taxon>
        <taxon>Nematoda</taxon>
        <taxon>Chromadorea</taxon>
        <taxon>Rhabditida</taxon>
        <taxon>Rhabditina</taxon>
        <taxon>Rhabditomorpha</taxon>
        <taxon>Rhabditoidea</taxon>
        <taxon>Rhabditidae</taxon>
        <taxon>Peloderinae</taxon>
        <taxon>Caenorhabditis</taxon>
    </lineage>
</organism>
<dbReference type="Proteomes" id="UP000008549">
    <property type="component" value="Unassembled WGS sequence"/>
</dbReference>
<name>A8WXK4_CAEBR</name>
<proteinExistence type="predicted"/>
<dbReference type="CTD" id="8576426"/>
<feature type="transmembrane region" description="Helical" evidence="1">
    <location>
        <begin position="68"/>
        <end position="87"/>
    </location>
</feature>
<dbReference type="InParanoid" id="A8WXK4"/>
<protein>
    <submittedName>
        <fullName evidence="2">Protein CBG04443</fullName>
    </submittedName>
</protein>
<dbReference type="eggNOG" id="ENOG502TGCX">
    <property type="taxonomic scope" value="Eukaryota"/>
</dbReference>
<gene>
    <name evidence="2 4" type="ORF">CBG04443</name>
    <name evidence="2" type="ORF">CBG_04443</name>
</gene>
<dbReference type="EMBL" id="HE601251">
    <property type="protein sequence ID" value="CAP25141.1"/>
    <property type="molecule type" value="Genomic_DNA"/>
</dbReference>
<feature type="transmembrane region" description="Helical" evidence="1">
    <location>
        <begin position="31"/>
        <end position="56"/>
    </location>
</feature>
<dbReference type="WormBase" id="CBG04443">
    <property type="protein sequence ID" value="CBP39615"/>
    <property type="gene ID" value="WBGene00027110"/>
</dbReference>
<dbReference type="GeneID" id="8576426"/>
<evidence type="ECO:0000313" key="2">
    <source>
        <dbReference type="EMBL" id="CAP25141.1"/>
    </source>
</evidence>
<dbReference type="RefSeq" id="XP_002634431.1">
    <property type="nucleotide sequence ID" value="XM_002634385.1"/>
</dbReference>
<evidence type="ECO:0000313" key="4">
    <source>
        <dbReference type="WormBase" id="CBG04443"/>
    </source>
</evidence>
<reference evidence="2 3" key="2">
    <citation type="journal article" date="2011" name="PLoS Genet.">
        <title>Caenorhabditis briggsae recombinant inbred line genotypes reveal inter-strain incompatibility and the evolution of recombination.</title>
        <authorList>
            <person name="Ross J.A."/>
            <person name="Koboldt D.C."/>
            <person name="Staisch J.E."/>
            <person name="Chamberlin H.M."/>
            <person name="Gupta B.P."/>
            <person name="Miller R.D."/>
            <person name="Baird S.E."/>
            <person name="Haag E.S."/>
        </authorList>
    </citation>
    <scope>NUCLEOTIDE SEQUENCE [LARGE SCALE GENOMIC DNA]</scope>
    <source>
        <strain evidence="2 3">AF16</strain>
    </source>
</reference>
<dbReference type="AlphaFoldDB" id="A8WXK4"/>
<evidence type="ECO:0000313" key="3">
    <source>
        <dbReference type="Proteomes" id="UP000008549"/>
    </source>
</evidence>
<evidence type="ECO:0000256" key="1">
    <source>
        <dbReference type="SAM" id="Phobius"/>
    </source>
</evidence>
<sequence>MAPWLSCLQSVSLFLMTSIHSEFDIVYLAFFQPYAYVMVGVFTFLEMLCDLLLDAYDGRLVFIQTPRFYIKSVFFVAFSACFPHVVLKWLDFFKVKRCHAYVPFSDGILEYICAASIIAYNFITLRPEWKCISRLHQKTSGTFPRILQKYIHQWDTKGNH</sequence>
<keyword evidence="1" id="KW-0472">Membrane</keyword>
<keyword evidence="1" id="KW-0812">Transmembrane</keyword>
<accession>A8WXK4</accession>
<keyword evidence="1" id="KW-1133">Transmembrane helix</keyword>
<feature type="transmembrane region" description="Helical" evidence="1">
    <location>
        <begin position="107"/>
        <end position="125"/>
    </location>
</feature>
<dbReference type="KEGG" id="cbr:CBG_04443"/>